<sequence>MKLAARLIRLYFIIFILHSSVLGNNCSDEELNKLGMLDGPDFEKEKLFAASHGLGKVGKNFGLKIKPKVDHILNDIMKVFGEYGIEGVSAKCLPCFAQSLLCFLQNCRGPCLGDPCSEGCQNCFKRNCEEGLLKCIGKDKIKNPCDYGGEYLKYKPQKTDGDESAKKGEASGTS</sequence>
<evidence type="ECO:0000313" key="3">
    <source>
        <dbReference type="EMBL" id="AEG42608.1"/>
    </source>
</evidence>
<organism evidence="3">
    <name type="scientific">Theileria parva</name>
    <name type="common">East coast fever infection agent</name>
    <dbReference type="NCBI Taxonomy" id="5875"/>
    <lineage>
        <taxon>Eukaryota</taxon>
        <taxon>Sar</taxon>
        <taxon>Alveolata</taxon>
        <taxon>Apicomplexa</taxon>
        <taxon>Aconoidasida</taxon>
        <taxon>Piroplasmida</taxon>
        <taxon>Theileriidae</taxon>
        <taxon>Theileria</taxon>
    </lineage>
</organism>
<feature type="compositionally biased region" description="Basic and acidic residues" evidence="1">
    <location>
        <begin position="157"/>
        <end position="174"/>
    </location>
</feature>
<feature type="region of interest" description="Disordered" evidence="1">
    <location>
        <begin position="153"/>
        <end position="174"/>
    </location>
</feature>
<feature type="signal peptide" evidence="2">
    <location>
        <begin position="1"/>
        <end position="23"/>
    </location>
</feature>
<keyword evidence="2" id="KW-0732">Signal</keyword>
<feature type="chain" id="PRO_5003338632" evidence="2">
    <location>
        <begin position="24"/>
        <end position="174"/>
    </location>
</feature>
<dbReference type="AlphaFoldDB" id="F6LWP2"/>
<proteinExistence type="predicted"/>
<accession>F6LWP2</accession>
<protein>
    <submittedName>
        <fullName evidence="3">CD8+ T cell target antigen Tp2</fullName>
    </submittedName>
</protein>
<gene>
    <name evidence="3" type="ORF">TP01_0056</name>
</gene>
<name>F6LWP2_THEPA</name>
<evidence type="ECO:0000256" key="1">
    <source>
        <dbReference type="SAM" id="MobiDB-lite"/>
    </source>
</evidence>
<evidence type="ECO:0000256" key="2">
    <source>
        <dbReference type="SAM" id="SignalP"/>
    </source>
</evidence>
<dbReference type="EMBL" id="JF451927">
    <property type="protein sequence ID" value="AEG42608.1"/>
    <property type="molecule type" value="Genomic_DNA"/>
</dbReference>
<reference evidence="3" key="1">
    <citation type="journal article" date="2011" name="PLoS ONE">
        <title>Two Theileria parva CD8 T Cell Antigen Genes Are More Variable in Buffalo than Cattle Parasites, but Differ in Pattern of Sequence Diversity.</title>
        <authorList>
            <person name="Pelle R."/>
            <person name="Graham S.P."/>
            <person name="Njahira M.N."/>
            <person name="Osaso J."/>
            <person name="Saya R.M."/>
            <person name="Odongo D.O."/>
            <person name="Toye P.G."/>
            <person name="Spooner P.R."/>
            <person name="Musoke A.J."/>
            <person name="Mwangi D.M."/>
            <person name="Taracha E.L."/>
            <person name="Morrison W.I."/>
            <person name="Weir W."/>
            <person name="Silva J.C."/>
            <person name="Bishop R.P."/>
        </authorList>
    </citation>
    <scope>NUCLEOTIDE SEQUENCE</scope>
    <source>
        <strain evidence="3">Marula N86</strain>
    </source>
</reference>